<dbReference type="GO" id="GO:0005634">
    <property type="term" value="C:nucleus"/>
    <property type="evidence" value="ECO:0007669"/>
    <property type="project" value="UniProtKB-SubCell"/>
</dbReference>
<accession>A0A6P9BE30</accession>
<evidence type="ECO:0000256" key="2">
    <source>
        <dbReference type="ARBA" id="ARBA00020595"/>
    </source>
</evidence>
<dbReference type="PANTHER" id="PTHR14455:SF0">
    <property type="entry name" value="S100P-BINDING PROTEIN"/>
    <property type="match status" value="1"/>
</dbReference>
<dbReference type="InterPro" id="IPR026097">
    <property type="entry name" value="S100PBP"/>
</dbReference>
<sequence length="429" mass="47453">MWRLLVWIPHEQSGSRSKRHLEEACEEGGAGDMKRQCCMTCRCSSSQAHSLSNGRAASPGSFLSSTGCLDNDLDDAILARSDEEKPDSPTGLSREAEDELIAEDLETSLCFVAVEVNRCEDVESSLLACPESSQPLRALDEVESTKPLPQTGSSGSSSEGAVFMNDLEKYLNKSSKNQAEFGANYNGVRIPEADSDVTASLNPERGLSRKIDNEAIKTVTNDLPVGSQLVAEHESFGAVIEQSSSERQTFLSYKQLRGKNTSNPLPEKELDTIDQRKDCVEVPDVKKTNRQEVAKEAKRKLYPSVCQPLSSAEGFIFCVKSSPVKPKQILIQEADLESRKARYVNAVLNHASSVPSLIDTVHELHTLVDTVASESSYNHPTDLTVRNYSKRSHSKTQRFSLSQWVEHSRRDFGRFDGIPDHFERSPILS</sequence>
<dbReference type="OMA" id="RICIRET"/>
<name>A0A6P9BE30_PANGU</name>
<dbReference type="GeneID" id="117663245"/>
<dbReference type="KEGG" id="pgut:117663245"/>
<evidence type="ECO:0000256" key="3">
    <source>
        <dbReference type="ARBA" id="ARBA00023242"/>
    </source>
</evidence>
<dbReference type="InParanoid" id="A0A6P9BE30"/>
<reference evidence="5" key="1">
    <citation type="submission" date="2025-08" db="UniProtKB">
        <authorList>
            <consortium name="RefSeq"/>
        </authorList>
    </citation>
    <scope>IDENTIFICATION</scope>
    <source>
        <tissue evidence="5">Blood</tissue>
    </source>
</reference>
<dbReference type="CTD" id="64766"/>
<dbReference type="GO" id="GO:0048306">
    <property type="term" value="F:calcium-dependent protein binding"/>
    <property type="evidence" value="ECO:0007669"/>
    <property type="project" value="InterPro"/>
</dbReference>
<dbReference type="Pfam" id="PF15427">
    <property type="entry name" value="S100PBPR"/>
    <property type="match status" value="1"/>
</dbReference>
<protein>
    <recommendedName>
        <fullName evidence="2">S100P-binding protein</fullName>
    </recommendedName>
</protein>
<dbReference type="AlphaFoldDB" id="A0A6P9BE30"/>
<dbReference type="Proteomes" id="UP001652622">
    <property type="component" value="Unplaced"/>
</dbReference>
<evidence type="ECO:0000256" key="1">
    <source>
        <dbReference type="ARBA" id="ARBA00004123"/>
    </source>
</evidence>
<keyword evidence="3" id="KW-0539">Nucleus</keyword>
<comment type="subcellular location">
    <subcellularLocation>
        <location evidence="1">Nucleus</location>
    </subcellularLocation>
</comment>
<evidence type="ECO:0000313" key="5">
    <source>
        <dbReference type="RefSeq" id="XP_034269113.1"/>
    </source>
</evidence>
<gene>
    <name evidence="5" type="primary">S100PBP</name>
</gene>
<organism evidence="4 5">
    <name type="scientific">Pantherophis guttatus</name>
    <name type="common">Corn snake</name>
    <name type="synonym">Elaphe guttata</name>
    <dbReference type="NCBI Taxonomy" id="94885"/>
    <lineage>
        <taxon>Eukaryota</taxon>
        <taxon>Metazoa</taxon>
        <taxon>Chordata</taxon>
        <taxon>Craniata</taxon>
        <taxon>Vertebrata</taxon>
        <taxon>Euteleostomi</taxon>
        <taxon>Lepidosauria</taxon>
        <taxon>Squamata</taxon>
        <taxon>Bifurcata</taxon>
        <taxon>Unidentata</taxon>
        <taxon>Episquamata</taxon>
        <taxon>Toxicofera</taxon>
        <taxon>Serpentes</taxon>
        <taxon>Colubroidea</taxon>
        <taxon>Colubridae</taxon>
        <taxon>Colubrinae</taxon>
        <taxon>Pantherophis</taxon>
    </lineage>
</organism>
<keyword evidence="4" id="KW-1185">Reference proteome</keyword>
<evidence type="ECO:0000313" key="4">
    <source>
        <dbReference type="Proteomes" id="UP001652622"/>
    </source>
</evidence>
<proteinExistence type="predicted"/>
<dbReference type="PANTHER" id="PTHR14455">
    <property type="entry name" value="ASKOPOS"/>
    <property type="match status" value="1"/>
</dbReference>
<dbReference type="RefSeq" id="XP_034269113.1">
    <property type="nucleotide sequence ID" value="XM_034413222.2"/>
</dbReference>